<sequence>MTFLHQIQHLQTPACLLVVGLFDTSADVPEIADGLRKCRTAAANCKQLDDNKQTDTLQALLGSPSPSLLGSCRQLSLCSFVRLRSLSIHFNK</sequence>
<organism evidence="1 2">
    <name type="scientific">Trichinella spiralis</name>
    <name type="common">Trichina worm</name>
    <dbReference type="NCBI Taxonomy" id="6334"/>
    <lineage>
        <taxon>Eukaryota</taxon>
        <taxon>Metazoa</taxon>
        <taxon>Ecdysozoa</taxon>
        <taxon>Nematoda</taxon>
        <taxon>Enoplea</taxon>
        <taxon>Dorylaimia</taxon>
        <taxon>Trichinellida</taxon>
        <taxon>Trichinellidae</taxon>
        <taxon>Trichinella</taxon>
    </lineage>
</organism>
<comment type="caution">
    <text evidence="1">The sequence shown here is derived from an EMBL/GenBank/DDBJ whole genome shotgun (WGS) entry which is preliminary data.</text>
</comment>
<reference evidence="1 2" key="1">
    <citation type="submission" date="2024-07" db="EMBL/GenBank/DDBJ databases">
        <title>Enhanced genomic and transcriptomic resources for Trichinella pseudospiralis and T. spiralis underpin the discovery of pronounced molecular differences between stages and species.</title>
        <authorList>
            <person name="Pasi K.K."/>
            <person name="La Rosa G."/>
            <person name="Gomez-Morales M.A."/>
            <person name="Tosini F."/>
            <person name="Sumanam S."/>
            <person name="Young N.D."/>
            <person name="Chang B.C."/>
            <person name="Robin G.B."/>
        </authorList>
    </citation>
    <scope>NUCLEOTIDE SEQUENCE [LARGE SCALE GENOMIC DNA]</scope>
    <source>
        <strain evidence="1">ISS534</strain>
    </source>
</reference>
<dbReference type="Proteomes" id="UP001558632">
    <property type="component" value="Unassembled WGS sequence"/>
</dbReference>
<dbReference type="EMBL" id="JBEUSY010000558">
    <property type="protein sequence ID" value="KAL1226774.1"/>
    <property type="molecule type" value="Genomic_DNA"/>
</dbReference>
<protein>
    <submittedName>
        <fullName evidence="1">Prosaposin</fullName>
    </submittedName>
</protein>
<evidence type="ECO:0000313" key="1">
    <source>
        <dbReference type="EMBL" id="KAL1226774.1"/>
    </source>
</evidence>
<proteinExistence type="predicted"/>
<evidence type="ECO:0000313" key="2">
    <source>
        <dbReference type="Proteomes" id="UP001558632"/>
    </source>
</evidence>
<keyword evidence="2" id="KW-1185">Reference proteome</keyword>
<name>A0ABR3K3Z9_TRISP</name>
<accession>A0ABR3K3Z9</accession>
<gene>
    <name evidence="1" type="ORF">TSPI_05810</name>
</gene>